<keyword evidence="2" id="KW-1185">Reference proteome</keyword>
<sequence length="123" mass="13785">MAYFSTLSGSADQKNGVPILSDNNYSEWDAAIRAFFLYIGFPDSVDGDLNAPSEATPELLMKYKKLTKKAARAICKSLDTNNRAKFLNKSNERIPRSCMIPSLPIINQTQARIKLECSETYLQ</sequence>
<dbReference type="EMBL" id="AVOT02078112">
    <property type="protein sequence ID" value="MBW0565850.1"/>
    <property type="molecule type" value="Genomic_DNA"/>
</dbReference>
<dbReference type="AlphaFoldDB" id="A0A9Q3PLS1"/>
<accession>A0A9Q3PLS1</accession>
<reference evidence="1" key="1">
    <citation type="submission" date="2021-03" db="EMBL/GenBank/DDBJ databases">
        <title>Draft genome sequence of rust myrtle Austropuccinia psidii MF-1, a brazilian biotype.</title>
        <authorList>
            <person name="Quecine M.C."/>
            <person name="Pachon D.M.R."/>
            <person name="Bonatelli M.L."/>
            <person name="Correr F.H."/>
            <person name="Franceschini L.M."/>
            <person name="Leite T.F."/>
            <person name="Margarido G.R.A."/>
            <person name="Almeida C.A."/>
            <person name="Ferrarezi J.A."/>
            <person name="Labate C.A."/>
        </authorList>
    </citation>
    <scope>NUCLEOTIDE SEQUENCE</scope>
    <source>
        <strain evidence="1">MF-1</strain>
    </source>
</reference>
<organism evidence="1 2">
    <name type="scientific">Austropuccinia psidii MF-1</name>
    <dbReference type="NCBI Taxonomy" id="1389203"/>
    <lineage>
        <taxon>Eukaryota</taxon>
        <taxon>Fungi</taxon>
        <taxon>Dikarya</taxon>
        <taxon>Basidiomycota</taxon>
        <taxon>Pucciniomycotina</taxon>
        <taxon>Pucciniomycetes</taxon>
        <taxon>Pucciniales</taxon>
        <taxon>Sphaerophragmiaceae</taxon>
        <taxon>Austropuccinia</taxon>
    </lineage>
</organism>
<evidence type="ECO:0000313" key="2">
    <source>
        <dbReference type="Proteomes" id="UP000765509"/>
    </source>
</evidence>
<comment type="caution">
    <text evidence="1">The sequence shown here is derived from an EMBL/GenBank/DDBJ whole genome shotgun (WGS) entry which is preliminary data.</text>
</comment>
<name>A0A9Q3PLS1_9BASI</name>
<evidence type="ECO:0000313" key="1">
    <source>
        <dbReference type="EMBL" id="MBW0565850.1"/>
    </source>
</evidence>
<protein>
    <submittedName>
        <fullName evidence="1">Uncharacterized protein</fullName>
    </submittedName>
</protein>
<dbReference type="Proteomes" id="UP000765509">
    <property type="component" value="Unassembled WGS sequence"/>
</dbReference>
<proteinExistence type="predicted"/>
<gene>
    <name evidence="1" type="ORF">O181_105565</name>
</gene>